<reference evidence="2" key="2">
    <citation type="submission" date="2022-06" db="UniProtKB">
        <authorList>
            <consortium name="EnsemblMetazoa"/>
        </authorList>
    </citation>
    <scope>IDENTIFICATION</scope>
    <source>
        <strain evidence="2">DF5081</strain>
    </source>
</reference>
<evidence type="ECO:0000313" key="3">
    <source>
        <dbReference type="Proteomes" id="UP000005237"/>
    </source>
</evidence>
<keyword evidence="1" id="KW-0812">Transmembrane</keyword>
<keyword evidence="1" id="KW-1133">Transmembrane helix</keyword>
<keyword evidence="3" id="KW-1185">Reference proteome</keyword>
<feature type="transmembrane region" description="Helical" evidence="1">
    <location>
        <begin position="6"/>
        <end position="25"/>
    </location>
</feature>
<organism evidence="2 3">
    <name type="scientific">Caenorhabditis japonica</name>
    <dbReference type="NCBI Taxonomy" id="281687"/>
    <lineage>
        <taxon>Eukaryota</taxon>
        <taxon>Metazoa</taxon>
        <taxon>Ecdysozoa</taxon>
        <taxon>Nematoda</taxon>
        <taxon>Chromadorea</taxon>
        <taxon>Rhabditida</taxon>
        <taxon>Rhabditina</taxon>
        <taxon>Rhabditomorpha</taxon>
        <taxon>Rhabditoidea</taxon>
        <taxon>Rhabditidae</taxon>
        <taxon>Peloderinae</taxon>
        <taxon>Caenorhabditis</taxon>
    </lineage>
</organism>
<sequence>MYDFVIIIIFFFFITTVFSFFFFFVSHPLIHPSNINMNMCITCLLAPPRAQEAISTLTNQMSSDTLFKLNNQ</sequence>
<protein>
    <submittedName>
        <fullName evidence="2">Uncharacterized protein</fullName>
    </submittedName>
</protein>
<keyword evidence="1" id="KW-0472">Membrane</keyword>
<reference evidence="3" key="1">
    <citation type="submission" date="2010-08" db="EMBL/GenBank/DDBJ databases">
        <authorList>
            <consortium name="Caenorhabditis japonica Sequencing Consortium"/>
            <person name="Wilson R.K."/>
        </authorList>
    </citation>
    <scope>NUCLEOTIDE SEQUENCE [LARGE SCALE GENOMIC DNA]</scope>
    <source>
        <strain evidence="3">DF5081</strain>
    </source>
</reference>
<dbReference type="EnsemblMetazoa" id="CJA30827.1">
    <property type="protein sequence ID" value="CJA30827.1"/>
    <property type="gene ID" value="WBGene00206674"/>
</dbReference>
<dbReference type="AlphaFoldDB" id="A0A8R1IB09"/>
<accession>A0A8R1IB09</accession>
<dbReference type="Proteomes" id="UP000005237">
    <property type="component" value="Unassembled WGS sequence"/>
</dbReference>
<proteinExistence type="predicted"/>
<evidence type="ECO:0000256" key="1">
    <source>
        <dbReference type="SAM" id="Phobius"/>
    </source>
</evidence>
<name>A0A8R1IB09_CAEJA</name>
<evidence type="ECO:0000313" key="2">
    <source>
        <dbReference type="EnsemblMetazoa" id="CJA30827.1"/>
    </source>
</evidence>